<feature type="transmembrane region" description="Helical" evidence="1">
    <location>
        <begin position="52"/>
        <end position="74"/>
    </location>
</feature>
<dbReference type="Proteomes" id="UP001257914">
    <property type="component" value="Unassembled WGS sequence"/>
</dbReference>
<name>A0ABU3R244_9GAMM</name>
<dbReference type="RefSeq" id="WP_315947248.1">
    <property type="nucleotide sequence ID" value="NZ_JAWCUA010000009.1"/>
</dbReference>
<keyword evidence="1" id="KW-0812">Transmembrane</keyword>
<sequence>MKEDNNHPKKIDELLAESKSISLQLQQLNEHKLIKAYNSIPQLLWFHLLKGVAFGLGSVLGATVVLSALVYVLAQFEFIPYIGEWVSAIIDVVKTPTTD</sequence>
<proteinExistence type="predicted"/>
<gene>
    <name evidence="2" type="ORF">RT723_11570</name>
</gene>
<dbReference type="Pfam" id="PF18910">
    <property type="entry name" value="DUF5665"/>
    <property type="match status" value="1"/>
</dbReference>
<keyword evidence="1" id="KW-1133">Transmembrane helix</keyword>
<dbReference type="InterPro" id="IPR043723">
    <property type="entry name" value="DUF5665"/>
</dbReference>
<evidence type="ECO:0000313" key="3">
    <source>
        <dbReference type="Proteomes" id="UP001257914"/>
    </source>
</evidence>
<accession>A0ABU3R244</accession>
<keyword evidence="3" id="KW-1185">Reference proteome</keyword>
<evidence type="ECO:0000313" key="2">
    <source>
        <dbReference type="EMBL" id="MDU0113624.1"/>
    </source>
</evidence>
<comment type="caution">
    <text evidence="2">The sequence shown here is derived from an EMBL/GenBank/DDBJ whole genome shotgun (WGS) entry which is preliminary data.</text>
</comment>
<keyword evidence="1" id="KW-0472">Membrane</keyword>
<organism evidence="2 3">
    <name type="scientific">Psychrosphaera aquimarina</name>
    <dbReference type="NCBI Taxonomy" id="2044854"/>
    <lineage>
        <taxon>Bacteria</taxon>
        <taxon>Pseudomonadati</taxon>
        <taxon>Pseudomonadota</taxon>
        <taxon>Gammaproteobacteria</taxon>
        <taxon>Alteromonadales</taxon>
        <taxon>Pseudoalteromonadaceae</taxon>
        <taxon>Psychrosphaera</taxon>
    </lineage>
</organism>
<dbReference type="EMBL" id="JAWCUA010000009">
    <property type="protein sequence ID" value="MDU0113624.1"/>
    <property type="molecule type" value="Genomic_DNA"/>
</dbReference>
<reference evidence="2 3" key="1">
    <citation type="submission" date="2023-10" db="EMBL/GenBank/DDBJ databases">
        <title>Psychrosphaera aquimaarina strain SW33 isolated from seawater.</title>
        <authorList>
            <person name="Bayburt H."/>
            <person name="Kim J.M."/>
            <person name="Choi B.J."/>
            <person name="Jeon C.O."/>
        </authorList>
    </citation>
    <scope>NUCLEOTIDE SEQUENCE [LARGE SCALE GENOMIC DNA]</scope>
    <source>
        <strain evidence="2 3">KCTC 52743</strain>
    </source>
</reference>
<evidence type="ECO:0000256" key="1">
    <source>
        <dbReference type="SAM" id="Phobius"/>
    </source>
</evidence>
<protein>
    <submittedName>
        <fullName evidence="2">DUF5665 domain-containing protein</fullName>
    </submittedName>
</protein>